<feature type="transmembrane region" description="Helical" evidence="1">
    <location>
        <begin position="223"/>
        <end position="245"/>
    </location>
</feature>
<feature type="transmembrane region" description="Helical" evidence="1">
    <location>
        <begin position="190"/>
        <end position="217"/>
    </location>
</feature>
<dbReference type="InterPro" id="IPR047798">
    <property type="entry name" value="BPSS1780-like"/>
</dbReference>
<evidence type="ECO:0000313" key="3">
    <source>
        <dbReference type="Proteomes" id="UP001321700"/>
    </source>
</evidence>
<dbReference type="Proteomes" id="UP001321700">
    <property type="component" value="Unassembled WGS sequence"/>
</dbReference>
<proteinExistence type="predicted"/>
<feature type="transmembrane region" description="Helical" evidence="1">
    <location>
        <begin position="52"/>
        <end position="72"/>
    </location>
</feature>
<keyword evidence="3" id="KW-1185">Reference proteome</keyword>
<comment type="caution">
    <text evidence="2">The sequence shown here is derived from an EMBL/GenBank/DDBJ whole genome shotgun (WGS) entry which is preliminary data.</text>
</comment>
<dbReference type="RefSeq" id="WP_313875646.1">
    <property type="nucleotide sequence ID" value="NZ_JAVBIK010000001.1"/>
</dbReference>
<accession>A0ABU3KR98</accession>
<protein>
    <submittedName>
        <fullName evidence="2">BPSS1780 family membrane protein</fullName>
    </submittedName>
</protein>
<feature type="transmembrane region" description="Helical" evidence="1">
    <location>
        <begin position="26"/>
        <end position="46"/>
    </location>
</feature>
<sequence>MKLQIVPPRQGVLWFKQGVRTFLRQPLAFTGLFFMFMAAVSLLSLLPVIGTPLALALLPAATLGLMAATQIAEQGQFPMPQVLIAGFRAGKDRLRSMVVLGVLYAVGFILVMGISATVDGGQFARVYLLGGELSPEVVLQGDFQSAALVAMVLYLPLSLLFWHAPALVHWHGITPMKSLFFSAVACLRNFWAFTVFGLVWMAAFLGVAMSVAILVSLLGSPALINAIMFPAGLALATMFFTSFYFTFRDCFEAPTTTKPEPGA</sequence>
<evidence type="ECO:0000256" key="1">
    <source>
        <dbReference type="SAM" id="Phobius"/>
    </source>
</evidence>
<feature type="transmembrane region" description="Helical" evidence="1">
    <location>
        <begin position="97"/>
        <end position="118"/>
    </location>
</feature>
<dbReference type="NCBIfam" id="NF041043">
    <property type="entry name" value="BPSS1780_fam"/>
    <property type="match status" value="1"/>
</dbReference>
<dbReference type="EMBL" id="JAVBIK010000001">
    <property type="protein sequence ID" value="MDT7520008.1"/>
    <property type="molecule type" value="Genomic_DNA"/>
</dbReference>
<feature type="transmembrane region" description="Helical" evidence="1">
    <location>
        <begin position="146"/>
        <end position="170"/>
    </location>
</feature>
<keyword evidence="1" id="KW-1133">Transmembrane helix</keyword>
<evidence type="ECO:0000313" key="2">
    <source>
        <dbReference type="EMBL" id="MDT7520008.1"/>
    </source>
</evidence>
<reference evidence="2 3" key="1">
    <citation type="submission" date="2023-08" db="EMBL/GenBank/DDBJ databases">
        <title>Rhodoferax potami sp. nov. and Rhodoferax mekongensis sp. nov., isolated from the Mekong River in Thailand.</title>
        <authorList>
            <person name="Kitikhun S."/>
            <person name="Charoenyingcharoen P."/>
            <person name="Siriarchawattana P."/>
            <person name="Likhitrattanapisal S."/>
            <person name="Nilsakha T."/>
            <person name="Chanpet A."/>
            <person name="Rattanawaree P."/>
            <person name="Ingsriswang S."/>
        </authorList>
    </citation>
    <scope>NUCLEOTIDE SEQUENCE [LARGE SCALE GENOMIC DNA]</scope>
    <source>
        <strain evidence="2 3">TBRC 17660</strain>
    </source>
</reference>
<keyword evidence="1" id="KW-0812">Transmembrane</keyword>
<organism evidence="2 3">
    <name type="scientific">Rhodoferax potami</name>
    <dbReference type="NCBI Taxonomy" id="3068338"/>
    <lineage>
        <taxon>Bacteria</taxon>
        <taxon>Pseudomonadati</taxon>
        <taxon>Pseudomonadota</taxon>
        <taxon>Betaproteobacteria</taxon>
        <taxon>Burkholderiales</taxon>
        <taxon>Comamonadaceae</taxon>
        <taxon>Rhodoferax</taxon>
    </lineage>
</organism>
<keyword evidence="1" id="KW-0472">Membrane</keyword>
<name>A0ABU3KR98_9BURK</name>
<gene>
    <name evidence="2" type="ORF">RAE19_15025</name>
</gene>